<dbReference type="AlphaFoldDB" id="A0A9W9BXN8"/>
<comment type="caution">
    <text evidence="3">The sequence shown here is derived from an EMBL/GenBank/DDBJ whole genome shotgun (WGS) entry which is preliminary data.</text>
</comment>
<dbReference type="EMBL" id="JAPEUV010000076">
    <property type="protein sequence ID" value="KAJ4334494.1"/>
    <property type="molecule type" value="Genomic_DNA"/>
</dbReference>
<dbReference type="PANTHER" id="PTHR36223">
    <property type="entry name" value="BETA-LACTAMASE-TYPE TRANSPEPTIDASE FOLD DOMAIN CONTAINING PROTEIN"/>
    <property type="match status" value="1"/>
</dbReference>
<accession>A0A9W9BXN8</accession>
<evidence type="ECO:0000259" key="2">
    <source>
        <dbReference type="Pfam" id="PF25534"/>
    </source>
</evidence>
<feature type="domain" description="DUF7918" evidence="2">
    <location>
        <begin position="9"/>
        <end position="174"/>
    </location>
</feature>
<evidence type="ECO:0000313" key="3">
    <source>
        <dbReference type="EMBL" id="KAJ4334494.1"/>
    </source>
</evidence>
<dbReference type="OrthoDB" id="3364132at2759"/>
<gene>
    <name evidence="3" type="ORF">N0V87_006822</name>
</gene>
<evidence type="ECO:0000256" key="1">
    <source>
        <dbReference type="SAM" id="MobiDB-lite"/>
    </source>
</evidence>
<proteinExistence type="predicted"/>
<sequence>MAIHKDHPGLTVAIVTRGRSAREYDDVDASDSDKIIAKYIQAYANAEFMIRVTFDVPFPADKSVVMCIWVDGKVIARPIISTMKKKRPMEFVYDTVRKVIGEEGLGRKLVFGALNIGPGDLTGEIFFESVNSLGQIRVTVAFADVSESQKDQAGRDLPELSSISEQMLKGDAKSLVAREEIADFRFKYRSNSDLQKLQIIPSAPMPPPPNYIPRPTAPPKAPSRKPRSDKGVPI</sequence>
<dbReference type="Pfam" id="PF25534">
    <property type="entry name" value="DUF7918"/>
    <property type="match status" value="1"/>
</dbReference>
<dbReference type="InterPro" id="IPR057678">
    <property type="entry name" value="DUF7918"/>
</dbReference>
<reference evidence="3" key="1">
    <citation type="submission" date="2022-10" db="EMBL/GenBank/DDBJ databases">
        <title>Tapping the CABI collections for fungal endophytes: first genome assemblies for Collariella, Neodidymelliopsis, Ascochyta clinopodiicola, Didymella pomorum, Didymosphaeria variabile, Neocosmospora piperis and Neocucurbitaria cava.</title>
        <authorList>
            <person name="Hill R."/>
        </authorList>
    </citation>
    <scope>NUCLEOTIDE SEQUENCE</scope>
    <source>
        <strain evidence="3">IMI 360193</strain>
    </source>
</reference>
<keyword evidence="4" id="KW-1185">Reference proteome</keyword>
<evidence type="ECO:0000313" key="4">
    <source>
        <dbReference type="Proteomes" id="UP001140562"/>
    </source>
</evidence>
<protein>
    <recommendedName>
        <fullName evidence="2">DUF7918 domain-containing protein</fullName>
    </recommendedName>
</protein>
<dbReference type="Proteomes" id="UP001140562">
    <property type="component" value="Unassembled WGS sequence"/>
</dbReference>
<organism evidence="3 4">
    <name type="scientific">Didymella glomerata</name>
    <dbReference type="NCBI Taxonomy" id="749621"/>
    <lineage>
        <taxon>Eukaryota</taxon>
        <taxon>Fungi</taxon>
        <taxon>Dikarya</taxon>
        <taxon>Ascomycota</taxon>
        <taxon>Pezizomycotina</taxon>
        <taxon>Dothideomycetes</taxon>
        <taxon>Pleosporomycetidae</taxon>
        <taxon>Pleosporales</taxon>
        <taxon>Pleosporineae</taxon>
        <taxon>Didymellaceae</taxon>
        <taxon>Didymella</taxon>
    </lineage>
</organism>
<feature type="region of interest" description="Disordered" evidence="1">
    <location>
        <begin position="197"/>
        <end position="234"/>
    </location>
</feature>
<dbReference type="PANTHER" id="PTHR36223:SF1">
    <property type="entry name" value="TRANSCRIPTION ELONGATION FACTOR EAF N-TERMINAL DOMAIN-CONTAINING PROTEIN"/>
    <property type="match status" value="1"/>
</dbReference>
<feature type="compositionally biased region" description="Pro residues" evidence="1">
    <location>
        <begin position="203"/>
        <end position="221"/>
    </location>
</feature>
<name>A0A9W9BXN8_9PLEO</name>